<feature type="compositionally biased region" description="Low complexity" evidence="1">
    <location>
        <begin position="414"/>
        <end position="425"/>
    </location>
</feature>
<feature type="compositionally biased region" description="Polar residues" evidence="1">
    <location>
        <begin position="21"/>
        <end position="31"/>
    </location>
</feature>
<evidence type="ECO:0000313" key="3">
    <source>
        <dbReference type="WBParaSite" id="ALUE_0000366701-mRNA-1"/>
    </source>
</evidence>
<feature type="compositionally biased region" description="Pro residues" evidence="1">
    <location>
        <begin position="753"/>
        <end position="782"/>
    </location>
</feature>
<organism evidence="2 3">
    <name type="scientific">Ascaris lumbricoides</name>
    <name type="common">Giant roundworm</name>
    <dbReference type="NCBI Taxonomy" id="6252"/>
    <lineage>
        <taxon>Eukaryota</taxon>
        <taxon>Metazoa</taxon>
        <taxon>Ecdysozoa</taxon>
        <taxon>Nematoda</taxon>
        <taxon>Chromadorea</taxon>
        <taxon>Rhabditida</taxon>
        <taxon>Spirurina</taxon>
        <taxon>Ascaridomorpha</taxon>
        <taxon>Ascaridoidea</taxon>
        <taxon>Ascarididae</taxon>
        <taxon>Ascaris</taxon>
    </lineage>
</organism>
<name>A0A9J2P1I2_ASCLU</name>
<dbReference type="WBParaSite" id="ALUE_0000366701-mRNA-1">
    <property type="protein sequence ID" value="ALUE_0000366701-mRNA-1"/>
    <property type="gene ID" value="ALUE_0000366701"/>
</dbReference>
<feature type="compositionally biased region" description="Basic and acidic residues" evidence="1">
    <location>
        <begin position="148"/>
        <end position="159"/>
    </location>
</feature>
<feature type="compositionally biased region" description="Polar residues" evidence="1">
    <location>
        <begin position="41"/>
        <end position="51"/>
    </location>
</feature>
<dbReference type="Proteomes" id="UP000036681">
    <property type="component" value="Unplaced"/>
</dbReference>
<feature type="compositionally biased region" description="Polar residues" evidence="1">
    <location>
        <begin position="787"/>
        <end position="797"/>
    </location>
</feature>
<accession>A0A9J2P1I2</accession>
<dbReference type="AlphaFoldDB" id="A0A9J2P1I2"/>
<feature type="compositionally biased region" description="Low complexity" evidence="1">
    <location>
        <begin position="370"/>
        <end position="390"/>
    </location>
</feature>
<keyword evidence="2" id="KW-1185">Reference proteome</keyword>
<feature type="region of interest" description="Disordered" evidence="1">
    <location>
        <begin position="1"/>
        <end position="159"/>
    </location>
</feature>
<feature type="compositionally biased region" description="Basic and acidic residues" evidence="1">
    <location>
        <begin position="126"/>
        <end position="138"/>
    </location>
</feature>
<feature type="region of interest" description="Disordered" evidence="1">
    <location>
        <begin position="748"/>
        <end position="875"/>
    </location>
</feature>
<feature type="compositionally biased region" description="Pro residues" evidence="1">
    <location>
        <begin position="523"/>
        <end position="535"/>
    </location>
</feature>
<feature type="compositionally biased region" description="Acidic residues" evidence="1">
    <location>
        <begin position="68"/>
        <end position="79"/>
    </location>
</feature>
<feature type="region of interest" description="Disordered" evidence="1">
    <location>
        <begin position="450"/>
        <end position="543"/>
    </location>
</feature>
<feature type="compositionally biased region" description="Polar residues" evidence="1">
    <location>
        <begin position="391"/>
        <end position="409"/>
    </location>
</feature>
<protein>
    <submittedName>
        <fullName evidence="3">Uncharacterized protein</fullName>
    </submittedName>
</protein>
<feature type="region of interest" description="Disordered" evidence="1">
    <location>
        <begin position="206"/>
        <end position="229"/>
    </location>
</feature>
<feature type="compositionally biased region" description="Gly residues" evidence="1">
    <location>
        <begin position="802"/>
        <end position="812"/>
    </location>
</feature>
<feature type="compositionally biased region" description="Basic and acidic residues" evidence="1">
    <location>
        <begin position="93"/>
        <end position="110"/>
    </location>
</feature>
<evidence type="ECO:0000256" key="1">
    <source>
        <dbReference type="SAM" id="MobiDB-lite"/>
    </source>
</evidence>
<sequence length="875" mass="92249">MNGSHHMDVELGSGTDEGANDENSNPSSPTKFHNKDHDTTETNQNRTATNDGEQEDGEVSDASNAALADDDGEIVDDEPVEKSRHRNNPAPPKVEEEQEATKKSALEKLKTMKFNPRSKVSVGSPSRERRDRDKKDRQTSTSGRSTPPRRENEEDRRIRKRRWEDHVDEARSFSSFEYSSSKVFLVEDLLFEDRQAARTVDRARPLRDTVSPGGRPPDPIRPVDQPGTLRQRIERIACLNDTEVSHLSETDLRSLTARLLELSREQERLFKGRRTQIETLQEMFRSARDDVERLAKSLPSHLRVDLPPLPSLHPAFQNEPPPAATGASLLAQVNGGVCVAASGPAPAMPSVFGPPQPGVAVPVSVMSAVSNGSSGPAPSGVAASGAPLSAHQQPPITFSGVNGPSTQIPQEFGPPVSQPSSSVAPSFPVAPSLLNRQVFHPPAYGMAAPMSSTNTNATLPPFMRMPPPTTAAPGHHPPRYGTPVGSTSPFGRPPPGETAPSSSSLPNLSQPPPPIVTPVSGSVPPPDFSMPPPPSLSSTSESLVCTSANTSIISLPKPSTHSDASSSSLTASASANSTVVDSDSSSASVALPANLPRVNLSVPPPTFPLPPLRVDPAVPPAYSGPPFVPITALPPPTVPRAPPIPHGLPTNMMLGLTPSIGSAPPPSMSMAMPPMSGPPNLSCPPPNMTCPPPNVRPPVNLGNPQNVHQMMSAIVSRSATSGQTPVEVVTELLASAYTRGSGFGPVVASGSAGPPPRMSVPPPGLGPPISGPPPNVGGPPPVDGTNKLPTVNLSAASLTRGMGSGNFRGFGGPSIAQGRFSNRTQQQPQASQHQRRQISDMVAIIPDENDLPESRDHQEDSNIFLIVSDEEDNGK</sequence>
<evidence type="ECO:0000313" key="2">
    <source>
        <dbReference type="Proteomes" id="UP000036681"/>
    </source>
</evidence>
<feature type="compositionally biased region" description="Low complexity" evidence="1">
    <location>
        <begin position="823"/>
        <end position="832"/>
    </location>
</feature>
<reference evidence="3" key="1">
    <citation type="submission" date="2023-03" db="UniProtKB">
        <authorList>
            <consortium name="WormBaseParasite"/>
        </authorList>
    </citation>
    <scope>IDENTIFICATION</scope>
</reference>
<proteinExistence type="predicted"/>
<feature type="region of interest" description="Disordered" evidence="1">
    <location>
        <begin position="370"/>
        <end position="425"/>
    </location>
</feature>